<gene>
    <name evidence="3" type="ORF">DZF91_38280</name>
</gene>
<dbReference type="RefSeq" id="WP_117361917.1">
    <property type="nucleotide sequence ID" value="NZ_QURH01001052.1"/>
</dbReference>
<reference evidence="3 4" key="1">
    <citation type="submission" date="2018-08" db="EMBL/GenBank/DDBJ databases">
        <title>Actinomadura jelena sp. nov., a novel Actinomycete isolated from soil in Chad.</title>
        <authorList>
            <person name="Shi L."/>
        </authorList>
    </citation>
    <scope>NUCLEOTIDE SEQUENCE [LARGE SCALE GENOMIC DNA]</scope>
    <source>
        <strain evidence="3 4">NEAU-G17</strain>
    </source>
</reference>
<dbReference type="OrthoDB" id="134475at2"/>
<dbReference type="Gene3D" id="3.40.50.410">
    <property type="entry name" value="von Willebrand factor, type A domain"/>
    <property type="match status" value="1"/>
</dbReference>
<dbReference type="Pfam" id="PF19403">
    <property type="entry name" value="SpaA_2"/>
    <property type="match status" value="1"/>
</dbReference>
<dbReference type="PROSITE" id="PS50234">
    <property type="entry name" value="VWFA"/>
    <property type="match status" value="1"/>
</dbReference>
<proteinExistence type="predicted"/>
<keyword evidence="4" id="KW-1185">Reference proteome</keyword>
<evidence type="ECO:0000256" key="1">
    <source>
        <dbReference type="SAM" id="MobiDB-lite"/>
    </source>
</evidence>
<sequence length="666" mass="69793">MATAAFCGAARSVDAATGRAAHRPATVPQPTANSSVVTVRTGGDRRADGSVEPLPGVRLALFADEAATGPLPDAWAVCVADQDGDCSFQIPDTGTGGVNQGRRFWVGQLSAPTGWFTNPELRTGPGSGSGSQATPYRFQTPALSAGQTYRSTSDFMISDAKVPTASSGIWQQSRNNPRLPARCGLDVALVLDLSASVGSALPELKRAADQFTDALVGTPSRMALFTFDKNSPSTATTNYPALRSVSTASDAASFKRLYADWQLGKGTNWDQAMREVADAPEHYELMVVLTDGNPTYYGRTIHGDGSNTRIAEVENGIFSANAVKAKGTRSFALGVGRGVAGLTELNLRSISGPTAYNGSNTAAADYFQTADYQAAGQALSDLVHRQCQGSLTVVKQLVPGDRTGSDVEGAQPAGPGWVFDASTSTPGIGGLPDTQTTSDDGTGSVSFEPNFTGAASGSVTVHEQQHPGYSLVPRDGRNAECVNLVDGTPVETTNVGGAEDARPGFSVQVSSDTAVSCTVYDRPAETTEQTAHLTLVKKVKPYRRGTAGPRRWVLRATGPQTIQGRTGQRAVTHAAVPPGGYTLSEHQGPGGYRASSWRCFNHGRRMTVQNGDHITLQPGDDVICVITNTRHRPVMPPPHPPVTCHHARTTGGGSCRPDRSVGPAGS</sequence>
<evidence type="ECO:0000313" key="4">
    <source>
        <dbReference type="Proteomes" id="UP000261811"/>
    </source>
</evidence>
<organism evidence="3 4">
    <name type="scientific">Actinomadura logoneensis</name>
    <dbReference type="NCBI Taxonomy" id="2293572"/>
    <lineage>
        <taxon>Bacteria</taxon>
        <taxon>Bacillati</taxon>
        <taxon>Actinomycetota</taxon>
        <taxon>Actinomycetes</taxon>
        <taxon>Streptosporangiales</taxon>
        <taxon>Thermomonosporaceae</taxon>
        <taxon>Actinomadura</taxon>
    </lineage>
</organism>
<dbReference type="InterPro" id="IPR002035">
    <property type="entry name" value="VWF_A"/>
</dbReference>
<dbReference type="SUPFAM" id="SSF53300">
    <property type="entry name" value="vWA-like"/>
    <property type="match status" value="1"/>
</dbReference>
<accession>A0A372J8U4</accession>
<dbReference type="EMBL" id="QURH01001052">
    <property type="protein sequence ID" value="RFU36397.1"/>
    <property type="molecule type" value="Genomic_DNA"/>
</dbReference>
<dbReference type="InterPro" id="IPR036465">
    <property type="entry name" value="vWFA_dom_sf"/>
</dbReference>
<name>A0A372J8U4_9ACTN</name>
<dbReference type="InterPro" id="IPR045826">
    <property type="entry name" value="SpaA_PFL_dom_2"/>
</dbReference>
<evidence type="ECO:0000259" key="2">
    <source>
        <dbReference type="PROSITE" id="PS50234"/>
    </source>
</evidence>
<protein>
    <submittedName>
        <fullName evidence="3">VWA domain-containing protein</fullName>
    </submittedName>
</protein>
<dbReference type="Pfam" id="PF00092">
    <property type="entry name" value="VWA"/>
    <property type="match status" value="1"/>
</dbReference>
<feature type="domain" description="VWFA" evidence="2">
    <location>
        <begin position="186"/>
        <end position="386"/>
    </location>
</feature>
<dbReference type="AlphaFoldDB" id="A0A372J8U4"/>
<evidence type="ECO:0000313" key="3">
    <source>
        <dbReference type="EMBL" id="RFU36397.1"/>
    </source>
</evidence>
<dbReference type="Proteomes" id="UP000261811">
    <property type="component" value="Unassembled WGS sequence"/>
</dbReference>
<dbReference type="SMART" id="SM00327">
    <property type="entry name" value="VWA"/>
    <property type="match status" value="1"/>
</dbReference>
<feature type="region of interest" description="Disordered" evidence="1">
    <location>
        <begin position="632"/>
        <end position="666"/>
    </location>
</feature>
<dbReference type="CDD" id="cd00198">
    <property type="entry name" value="vWFA"/>
    <property type="match status" value="1"/>
</dbReference>
<comment type="caution">
    <text evidence="3">The sequence shown here is derived from an EMBL/GenBank/DDBJ whole genome shotgun (WGS) entry which is preliminary data.</text>
</comment>